<dbReference type="InterPro" id="IPR011335">
    <property type="entry name" value="Restrct_endonuc-II-like"/>
</dbReference>
<dbReference type="Gene3D" id="3.40.50.10130">
    <property type="match status" value="1"/>
</dbReference>
<dbReference type="KEGG" id="thf:MA03_05230"/>
<keyword evidence="10" id="KW-1185">Reference proteome</keyword>
<feature type="domain" description="Helix-hairpin-helix DNA-binding motif class 1" evidence="7">
    <location>
        <begin position="157"/>
        <end position="176"/>
    </location>
</feature>
<keyword evidence="5" id="KW-0238">DNA-binding</keyword>
<evidence type="ECO:0000313" key="10">
    <source>
        <dbReference type="Proteomes" id="UP000067434"/>
    </source>
</evidence>
<proteinExistence type="predicted"/>
<dbReference type="GO" id="GO:0003697">
    <property type="term" value="F:single-stranded DNA binding"/>
    <property type="evidence" value="ECO:0007669"/>
    <property type="project" value="TreeGrafter"/>
</dbReference>
<sequence length="241" mass="26957">MEVIIDDRERRSPVIPELARLGVRFEFKRLDIADYDISGTYGIERKTAGDFLDSILDKRIFEQSRYLKQAYPIPLIIVEGSLSQETKYRGISLNQAYGAILALAERGVSVITTGGPHETALFIYITSKRVERKGSHYVPPVKRIVKVNTSIPVAQINLIASLPGISHELAERILSEFKTPRKFFTATAAELRKVPGLGPKKIQKILAVLDTIYVSAKTLSESEKPINSGSDMTRGYNEYDN</sequence>
<feature type="domain" description="Helix-hairpin-helix DNA-binding motif class 1" evidence="7">
    <location>
        <begin position="189"/>
        <end position="208"/>
    </location>
</feature>
<dbReference type="GeneID" id="25401611"/>
<dbReference type="Proteomes" id="UP000067434">
    <property type="component" value="Chromosome"/>
</dbReference>
<dbReference type="InterPro" id="IPR006166">
    <property type="entry name" value="ERCC4_domain"/>
</dbReference>
<keyword evidence="3" id="KW-0227">DNA damage</keyword>
<dbReference type="SUPFAM" id="SSF47781">
    <property type="entry name" value="RuvA domain 2-like"/>
    <property type="match status" value="1"/>
</dbReference>
<dbReference type="STRING" id="1550241.MA03_05230"/>
<protein>
    <recommendedName>
        <fullName evidence="11">ERCC4 domain-containing protein</fullName>
    </recommendedName>
</protein>
<evidence type="ECO:0000256" key="5">
    <source>
        <dbReference type="ARBA" id="ARBA00023125"/>
    </source>
</evidence>
<keyword evidence="6" id="KW-0234">DNA repair</keyword>
<evidence type="ECO:0008006" key="11">
    <source>
        <dbReference type="Google" id="ProtNLM"/>
    </source>
</evidence>
<dbReference type="SUPFAM" id="SSF52980">
    <property type="entry name" value="Restriction endonuclease-like"/>
    <property type="match status" value="1"/>
</dbReference>
<keyword evidence="4" id="KW-0378">Hydrolase</keyword>
<dbReference type="InterPro" id="IPR003583">
    <property type="entry name" value="Hlx-hairpin-Hlx_DNA-bd_motif"/>
</dbReference>
<keyword evidence="2" id="KW-0255">Endonuclease</keyword>
<evidence type="ECO:0000313" key="9">
    <source>
        <dbReference type="EMBL" id="AKG38792.1"/>
    </source>
</evidence>
<dbReference type="OrthoDB" id="121419at2157"/>
<evidence type="ECO:0000256" key="4">
    <source>
        <dbReference type="ARBA" id="ARBA00022801"/>
    </source>
</evidence>
<dbReference type="GO" id="GO:0000014">
    <property type="term" value="F:single-stranded DNA endodeoxyribonuclease activity"/>
    <property type="evidence" value="ECO:0007669"/>
    <property type="project" value="TreeGrafter"/>
</dbReference>
<reference evidence="9 10" key="1">
    <citation type="journal article" date="2015" name="Stand. Genomic Sci.">
        <title>Complete genome sequence of and proposal of Thermofilum uzonense sp. nov. a novel hyperthermophilic crenarchaeon and emended description of the genus Thermofilum.</title>
        <authorList>
            <person name="Toshchakov S.V."/>
            <person name="Korzhenkov A.A."/>
            <person name="Samarov N.I."/>
            <person name="Mazunin I.O."/>
            <person name="Mozhey O.I."/>
            <person name="Shmyr I.S."/>
            <person name="Derbikova K.S."/>
            <person name="Taranov E.A."/>
            <person name="Dominova I.N."/>
            <person name="Bonch-Osmolovskaya E.A."/>
            <person name="Patrushev M.V."/>
            <person name="Podosokorskaya O.A."/>
            <person name="Kublanov I.V."/>
        </authorList>
    </citation>
    <scope>NUCLEOTIDE SEQUENCE [LARGE SCALE GENOMIC DNA]</scope>
    <source>
        <strain evidence="9 10">1807-2</strain>
    </source>
</reference>
<dbReference type="GO" id="GO:1901255">
    <property type="term" value="P:nucleotide-excision repair involved in interstrand cross-link repair"/>
    <property type="evidence" value="ECO:0007669"/>
    <property type="project" value="TreeGrafter"/>
</dbReference>
<gene>
    <name evidence="9" type="ORF">MA03_05230</name>
</gene>
<dbReference type="EMBL" id="CP009961">
    <property type="protein sequence ID" value="AKG38792.1"/>
    <property type="molecule type" value="Genomic_DNA"/>
</dbReference>
<feature type="domain" description="ERCC4" evidence="8">
    <location>
        <begin position="2"/>
        <end position="82"/>
    </location>
</feature>
<dbReference type="Pfam" id="PF14520">
    <property type="entry name" value="HHH_5"/>
    <property type="match status" value="1"/>
</dbReference>
<dbReference type="SMART" id="SM00891">
    <property type="entry name" value="ERCC4"/>
    <property type="match status" value="1"/>
</dbReference>
<evidence type="ECO:0000256" key="3">
    <source>
        <dbReference type="ARBA" id="ARBA00022763"/>
    </source>
</evidence>
<dbReference type="HOGENOM" id="CLU_101253_0_0_2"/>
<accession>A0A0F7FHW0</accession>
<dbReference type="Pfam" id="PF02732">
    <property type="entry name" value="ERCC4"/>
    <property type="match status" value="1"/>
</dbReference>
<evidence type="ECO:0000259" key="7">
    <source>
        <dbReference type="SMART" id="SM00278"/>
    </source>
</evidence>
<organism evidence="9 10">
    <name type="scientific">Infirmifilum uzonense</name>
    <dbReference type="NCBI Taxonomy" id="1550241"/>
    <lineage>
        <taxon>Archaea</taxon>
        <taxon>Thermoproteota</taxon>
        <taxon>Thermoprotei</taxon>
        <taxon>Thermofilales</taxon>
        <taxon>Thermofilaceae</taxon>
        <taxon>Infirmifilum</taxon>
    </lineage>
</organism>
<dbReference type="PANTHER" id="PTHR10150">
    <property type="entry name" value="DNA REPAIR ENDONUCLEASE XPF"/>
    <property type="match status" value="1"/>
</dbReference>
<evidence type="ECO:0000256" key="2">
    <source>
        <dbReference type="ARBA" id="ARBA00022759"/>
    </source>
</evidence>
<dbReference type="CDD" id="cd20075">
    <property type="entry name" value="XPF_nuclease_XPF_arch"/>
    <property type="match status" value="1"/>
</dbReference>
<evidence type="ECO:0000256" key="6">
    <source>
        <dbReference type="ARBA" id="ARBA00023204"/>
    </source>
</evidence>
<dbReference type="GO" id="GO:0003684">
    <property type="term" value="F:damaged DNA binding"/>
    <property type="evidence" value="ECO:0007669"/>
    <property type="project" value="TreeGrafter"/>
</dbReference>
<dbReference type="AlphaFoldDB" id="A0A0F7FHW0"/>
<name>A0A0F7FHW0_9CREN</name>
<dbReference type="SMART" id="SM00278">
    <property type="entry name" value="HhH1"/>
    <property type="match status" value="2"/>
</dbReference>
<evidence type="ECO:0000259" key="8">
    <source>
        <dbReference type="SMART" id="SM00891"/>
    </source>
</evidence>
<dbReference type="GO" id="GO:0000724">
    <property type="term" value="P:double-strand break repair via homologous recombination"/>
    <property type="evidence" value="ECO:0007669"/>
    <property type="project" value="TreeGrafter"/>
</dbReference>
<dbReference type="Gene3D" id="1.10.150.20">
    <property type="entry name" value="5' to 3' exonuclease, C-terminal subdomain"/>
    <property type="match status" value="1"/>
</dbReference>
<dbReference type="RefSeq" id="WP_052884262.1">
    <property type="nucleotide sequence ID" value="NZ_CP009961.1"/>
</dbReference>
<evidence type="ECO:0000256" key="1">
    <source>
        <dbReference type="ARBA" id="ARBA00022722"/>
    </source>
</evidence>
<dbReference type="PANTHER" id="PTHR10150:SF0">
    <property type="entry name" value="DNA REPAIR ENDONUCLEASE XPF"/>
    <property type="match status" value="1"/>
</dbReference>
<dbReference type="PATRIC" id="fig|1550241.5.peg.1101"/>
<keyword evidence="1" id="KW-0540">Nuclease</keyword>
<dbReference type="InterPro" id="IPR010994">
    <property type="entry name" value="RuvA_2-like"/>
</dbReference>